<evidence type="ECO:0000313" key="1">
    <source>
        <dbReference type="EMBL" id="SIP72860.1"/>
    </source>
</evidence>
<organism evidence="1 2">
    <name type="scientific">Xenorhabdus innexi</name>
    <dbReference type="NCBI Taxonomy" id="290109"/>
    <lineage>
        <taxon>Bacteria</taxon>
        <taxon>Pseudomonadati</taxon>
        <taxon>Pseudomonadota</taxon>
        <taxon>Gammaproteobacteria</taxon>
        <taxon>Enterobacterales</taxon>
        <taxon>Morganellaceae</taxon>
        <taxon>Xenorhabdus</taxon>
    </lineage>
</organism>
<name>A0A1N6MVK7_9GAMM</name>
<gene>
    <name evidence="1" type="ORF">XIS1_1680097</name>
</gene>
<protein>
    <submittedName>
        <fullName evidence="1">Uncharacterized protein</fullName>
    </submittedName>
</protein>
<dbReference type="AntiFam" id="ANF00012">
    <property type="entry name" value="tRNA translation"/>
</dbReference>
<dbReference type="AlphaFoldDB" id="A0A1N6MVK7"/>
<dbReference type="EMBL" id="FTLG01000077">
    <property type="protein sequence ID" value="SIP72860.1"/>
    <property type="molecule type" value="Genomic_DNA"/>
</dbReference>
<proteinExistence type="predicted"/>
<dbReference type="Proteomes" id="UP000196435">
    <property type="component" value="Unassembled WGS sequence"/>
</dbReference>
<reference evidence="2" key="1">
    <citation type="submission" date="2016-12" db="EMBL/GenBank/DDBJ databases">
        <authorList>
            <person name="Gaudriault S."/>
        </authorList>
    </citation>
    <scope>NUCLEOTIDE SEQUENCE [LARGE SCALE GENOMIC DNA]</scope>
    <source>
        <strain evidence="2">HGB1681 (deposited as PTA-6826 in the American Type Culture Collection)</strain>
    </source>
</reference>
<accession>A0A1N6MVK7</accession>
<sequence>MWRSELRVFGGAKRDRTADLLHAMQALSQLSYSPKSKLCGTERII</sequence>
<evidence type="ECO:0000313" key="2">
    <source>
        <dbReference type="Proteomes" id="UP000196435"/>
    </source>
</evidence>